<sequence>MLLTRPGVLLGNRYLLQQRIGAGGMGEVWRAEDTMLRRPVALKVLHAALADDESFRLRFVQEARTVAALNAPGVVDVYDIRSEHTADGEAFAYLVMEFLEGRSLHSLIGSLAPMPAHRVLPLIAQVADALDAAHRAGIVHRDIKPANIIVDTKGAPTILDFGIALRSDQTALTATGTVLGTVGYASPEQLRGEELTGASDLYSLGVVAYECLSGALPFDRNSPAAVITGHLHETPPPLPAGVPSGVADLVDWVMAKDPVDRPATAGMFAQECRVAVSQARPVAQESNRTTVDLLVTSSPPPRATAPMPLAVASEEPKRRRGRGVLLGLAAVISAVAVTIGVMHFFDRDEPGGQSAGEDPTGGEGSSSSPEATEPSTAEETRAEEPPLPDMSVLVSAATGDCLIGYFDTPPPSARMGLCDDNGIDEFAFTVEGDEVSLTHSYEFTSGPDSSETITECLWWDGEYLNLAEHCGETTWHFTYLRTDEEEHADFWQVRASGDGNYCLDVPDEPNTAEGHYSPVINPCSEGDTGQEWRTAAE</sequence>
<dbReference type="Gene3D" id="3.30.200.20">
    <property type="entry name" value="Phosphorylase Kinase, domain 1"/>
    <property type="match status" value="1"/>
</dbReference>
<dbReference type="CDD" id="cd14014">
    <property type="entry name" value="STKc_PknB_like"/>
    <property type="match status" value="1"/>
</dbReference>
<evidence type="ECO:0000256" key="5">
    <source>
        <dbReference type="ARBA" id="ARBA00022777"/>
    </source>
</evidence>
<dbReference type="EC" id="2.7.11.1" evidence="1"/>
<organism evidence="10 11">
    <name type="scientific">Glycomyces rhizosphaerae</name>
    <dbReference type="NCBI Taxonomy" id="2054422"/>
    <lineage>
        <taxon>Bacteria</taxon>
        <taxon>Bacillati</taxon>
        <taxon>Actinomycetota</taxon>
        <taxon>Actinomycetes</taxon>
        <taxon>Glycomycetales</taxon>
        <taxon>Glycomycetaceae</taxon>
        <taxon>Glycomyces</taxon>
    </lineage>
</organism>
<evidence type="ECO:0000256" key="7">
    <source>
        <dbReference type="PROSITE-ProRule" id="PRU10141"/>
    </source>
</evidence>
<proteinExistence type="predicted"/>
<feature type="binding site" evidence="7">
    <location>
        <position position="43"/>
    </location>
    <ligand>
        <name>ATP</name>
        <dbReference type="ChEBI" id="CHEBI:30616"/>
    </ligand>
</feature>
<dbReference type="InterPro" id="IPR011009">
    <property type="entry name" value="Kinase-like_dom_sf"/>
</dbReference>
<name>A0ABV7Q0R3_9ACTN</name>
<feature type="region of interest" description="Disordered" evidence="8">
    <location>
        <begin position="294"/>
        <end position="318"/>
    </location>
</feature>
<feature type="region of interest" description="Disordered" evidence="8">
    <location>
        <begin position="513"/>
        <end position="537"/>
    </location>
</feature>
<keyword evidence="4 7" id="KW-0547">Nucleotide-binding</keyword>
<keyword evidence="5 10" id="KW-0418">Kinase</keyword>
<dbReference type="Proteomes" id="UP001595712">
    <property type="component" value="Unassembled WGS sequence"/>
</dbReference>
<dbReference type="InterPro" id="IPR008271">
    <property type="entry name" value="Ser/Thr_kinase_AS"/>
</dbReference>
<dbReference type="SUPFAM" id="SSF56112">
    <property type="entry name" value="Protein kinase-like (PK-like)"/>
    <property type="match status" value="1"/>
</dbReference>
<dbReference type="PROSITE" id="PS00107">
    <property type="entry name" value="PROTEIN_KINASE_ATP"/>
    <property type="match status" value="1"/>
</dbReference>
<feature type="region of interest" description="Disordered" evidence="8">
    <location>
        <begin position="348"/>
        <end position="389"/>
    </location>
</feature>
<dbReference type="GO" id="GO:0004674">
    <property type="term" value="F:protein serine/threonine kinase activity"/>
    <property type="evidence" value="ECO:0007669"/>
    <property type="project" value="UniProtKB-EC"/>
</dbReference>
<dbReference type="PANTHER" id="PTHR43289:SF6">
    <property type="entry name" value="SERINE_THREONINE-PROTEIN KINASE NEKL-3"/>
    <property type="match status" value="1"/>
</dbReference>
<keyword evidence="6 7" id="KW-0067">ATP-binding</keyword>
<evidence type="ECO:0000256" key="4">
    <source>
        <dbReference type="ARBA" id="ARBA00022741"/>
    </source>
</evidence>
<feature type="compositionally biased region" description="Low complexity" evidence="8">
    <location>
        <begin position="365"/>
        <end position="377"/>
    </location>
</feature>
<accession>A0ABV7Q0R3</accession>
<dbReference type="PROSITE" id="PS00108">
    <property type="entry name" value="PROTEIN_KINASE_ST"/>
    <property type="match status" value="1"/>
</dbReference>
<evidence type="ECO:0000256" key="3">
    <source>
        <dbReference type="ARBA" id="ARBA00022679"/>
    </source>
</evidence>
<dbReference type="PANTHER" id="PTHR43289">
    <property type="entry name" value="MITOGEN-ACTIVATED PROTEIN KINASE KINASE KINASE 20-RELATED"/>
    <property type="match status" value="1"/>
</dbReference>
<dbReference type="InterPro" id="IPR000719">
    <property type="entry name" value="Prot_kinase_dom"/>
</dbReference>
<keyword evidence="11" id="KW-1185">Reference proteome</keyword>
<dbReference type="RefSeq" id="WP_387974916.1">
    <property type="nucleotide sequence ID" value="NZ_JBHRWO010000010.1"/>
</dbReference>
<evidence type="ECO:0000256" key="8">
    <source>
        <dbReference type="SAM" id="MobiDB-lite"/>
    </source>
</evidence>
<evidence type="ECO:0000256" key="1">
    <source>
        <dbReference type="ARBA" id="ARBA00012513"/>
    </source>
</evidence>
<dbReference type="Pfam" id="PF00069">
    <property type="entry name" value="Pkinase"/>
    <property type="match status" value="1"/>
</dbReference>
<dbReference type="InterPro" id="IPR017441">
    <property type="entry name" value="Protein_kinase_ATP_BS"/>
</dbReference>
<gene>
    <name evidence="10" type="ORF">ACFO8M_11545</name>
</gene>
<keyword evidence="2" id="KW-0723">Serine/threonine-protein kinase</keyword>
<dbReference type="SMART" id="SM00220">
    <property type="entry name" value="S_TKc"/>
    <property type="match status" value="1"/>
</dbReference>
<dbReference type="EMBL" id="JBHRWO010000010">
    <property type="protein sequence ID" value="MFC3493118.1"/>
    <property type="molecule type" value="Genomic_DNA"/>
</dbReference>
<evidence type="ECO:0000256" key="6">
    <source>
        <dbReference type="ARBA" id="ARBA00022840"/>
    </source>
</evidence>
<evidence type="ECO:0000313" key="11">
    <source>
        <dbReference type="Proteomes" id="UP001595712"/>
    </source>
</evidence>
<dbReference type="PROSITE" id="PS50011">
    <property type="entry name" value="PROTEIN_KINASE_DOM"/>
    <property type="match status" value="1"/>
</dbReference>
<reference evidence="11" key="1">
    <citation type="journal article" date="2019" name="Int. J. Syst. Evol. Microbiol.">
        <title>The Global Catalogue of Microorganisms (GCM) 10K type strain sequencing project: providing services to taxonomists for standard genome sequencing and annotation.</title>
        <authorList>
            <consortium name="The Broad Institute Genomics Platform"/>
            <consortium name="The Broad Institute Genome Sequencing Center for Infectious Disease"/>
            <person name="Wu L."/>
            <person name="Ma J."/>
        </authorList>
    </citation>
    <scope>NUCLEOTIDE SEQUENCE [LARGE SCALE GENOMIC DNA]</scope>
    <source>
        <strain evidence="11">CGMCC 4.7396</strain>
    </source>
</reference>
<comment type="caution">
    <text evidence="10">The sequence shown here is derived from an EMBL/GenBank/DDBJ whole genome shotgun (WGS) entry which is preliminary data.</text>
</comment>
<keyword evidence="3 10" id="KW-0808">Transferase</keyword>
<evidence type="ECO:0000256" key="2">
    <source>
        <dbReference type="ARBA" id="ARBA00022527"/>
    </source>
</evidence>
<protein>
    <recommendedName>
        <fullName evidence="1">non-specific serine/threonine protein kinase</fullName>
        <ecNumber evidence="1">2.7.11.1</ecNumber>
    </recommendedName>
</protein>
<dbReference type="PROSITE" id="PS50231">
    <property type="entry name" value="RICIN_B_LECTIN"/>
    <property type="match status" value="1"/>
</dbReference>
<evidence type="ECO:0000259" key="9">
    <source>
        <dbReference type="PROSITE" id="PS50011"/>
    </source>
</evidence>
<evidence type="ECO:0000313" key="10">
    <source>
        <dbReference type="EMBL" id="MFC3493118.1"/>
    </source>
</evidence>
<dbReference type="Gene3D" id="1.10.510.10">
    <property type="entry name" value="Transferase(Phosphotransferase) domain 1"/>
    <property type="match status" value="1"/>
</dbReference>
<feature type="domain" description="Protein kinase" evidence="9">
    <location>
        <begin position="14"/>
        <end position="276"/>
    </location>
</feature>